<keyword evidence="1" id="KW-0175">Coiled coil</keyword>
<feature type="coiled-coil region" evidence="1">
    <location>
        <begin position="102"/>
        <end position="136"/>
    </location>
</feature>
<feature type="domain" description="Vps53 N-terminal" evidence="3">
    <location>
        <begin position="45"/>
        <end position="329"/>
    </location>
</feature>
<evidence type="ECO:0000313" key="4">
    <source>
        <dbReference type="EMBL" id="OQV21214.1"/>
    </source>
</evidence>
<reference evidence="5" key="1">
    <citation type="submission" date="2017-01" db="EMBL/GenBank/DDBJ databases">
        <title>Comparative genomics of anhydrobiosis in the tardigrade Hypsibius dujardini.</title>
        <authorList>
            <person name="Yoshida Y."/>
            <person name="Koutsovoulos G."/>
            <person name="Laetsch D."/>
            <person name="Stevens L."/>
            <person name="Kumar S."/>
            <person name="Horikawa D."/>
            <person name="Ishino K."/>
            <person name="Komine S."/>
            <person name="Tomita M."/>
            <person name="Blaxter M."/>
            <person name="Arakawa K."/>
        </authorList>
    </citation>
    <scope>NUCLEOTIDE SEQUENCE [LARGE SCALE GENOMIC DNA]</scope>
    <source>
        <strain evidence="5">Z151</strain>
    </source>
</reference>
<evidence type="ECO:0000259" key="3">
    <source>
        <dbReference type="Pfam" id="PF04100"/>
    </source>
</evidence>
<dbReference type="GO" id="GO:0000938">
    <property type="term" value="C:GARP complex"/>
    <property type="evidence" value="ECO:0007669"/>
    <property type="project" value="InterPro"/>
</dbReference>
<feature type="region of interest" description="Disordered" evidence="2">
    <location>
        <begin position="1"/>
        <end position="23"/>
    </location>
</feature>
<organism evidence="4 5">
    <name type="scientific">Hypsibius exemplaris</name>
    <name type="common">Freshwater tardigrade</name>
    <dbReference type="NCBI Taxonomy" id="2072580"/>
    <lineage>
        <taxon>Eukaryota</taxon>
        <taxon>Metazoa</taxon>
        <taxon>Ecdysozoa</taxon>
        <taxon>Tardigrada</taxon>
        <taxon>Eutardigrada</taxon>
        <taxon>Parachela</taxon>
        <taxon>Hypsibioidea</taxon>
        <taxon>Hypsibiidae</taxon>
        <taxon>Hypsibius</taxon>
    </lineage>
</organism>
<dbReference type="InterPro" id="IPR039766">
    <property type="entry name" value="Vps53"/>
</dbReference>
<dbReference type="PANTHER" id="PTHR12820">
    <property type="entry name" value="VACUOLAR SORTING PROTEIN 53"/>
    <property type="match status" value="1"/>
</dbReference>
<name>A0A1W0X176_HYPEX</name>
<comment type="caution">
    <text evidence="4">The sequence shown here is derived from an EMBL/GenBank/DDBJ whole genome shotgun (WGS) entry which is preliminary data.</text>
</comment>
<evidence type="ECO:0000256" key="1">
    <source>
        <dbReference type="SAM" id="Coils"/>
    </source>
</evidence>
<evidence type="ECO:0000313" key="5">
    <source>
        <dbReference type="Proteomes" id="UP000192578"/>
    </source>
</evidence>
<sequence>MSASKEDDGGLAKTDEIPNAGFHLPPEMLQAMQDVFPSNDPLDKPDFSVVDYINGLFPTEQSLSNIDDAIFKVKTEIRDLDAEIRDTLHQQTEAGDEGQRALRNAQGAIAQLFVQIRDIKQKAEKSEEVVKEITCDIKQLDHAKKNLTASITTLNHLHMLVGGVDTLESLQSRRQYGEIANLLHGLMNVLEHFDKYLVIPEIRILADRLAKIRQELGTQLLSDFQSAFSAASAKQGTPSSQLADACRVVSVLDPKIKKELLAWFIKMQLSEYLVLFEESQDTAWLDKIDKRFNWLKMFLVDFEKRFGPMFPTDWEMSESITLEFCDITR</sequence>
<dbReference type="Proteomes" id="UP000192578">
    <property type="component" value="Unassembled WGS sequence"/>
</dbReference>
<evidence type="ECO:0000256" key="2">
    <source>
        <dbReference type="SAM" id="MobiDB-lite"/>
    </source>
</evidence>
<dbReference type="GO" id="GO:0042147">
    <property type="term" value="P:retrograde transport, endosome to Golgi"/>
    <property type="evidence" value="ECO:0007669"/>
    <property type="project" value="InterPro"/>
</dbReference>
<gene>
    <name evidence="4" type="ORF">BV898_04972</name>
</gene>
<dbReference type="EMBL" id="MTYJ01000025">
    <property type="protein sequence ID" value="OQV21214.1"/>
    <property type="molecule type" value="Genomic_DNA"/>
</dbReference>
<dbReference type="PANTHER" id="PTHR12820:SF0">
    <property type="entry name" value="VACUOLAR PROTEIN SORTING-ASSOCIATED PROTEIN 53 HOMOLOG"/>
    <property type="match status" value="1"/>
</dbReference>
<feature type="compositionally biased region" description="Basic and acidic residues" evidence="2">
    <location>
        <begin position="1"/>
        <end position="16"/>
    </location>
</feature>
<dbReference type="AlphaFoldDB" id="A0A1W0X176"/>
<keyword evidence="5" id="KW-1185">Reference proteome</keyword>
<dbReference type="OrthoDB" id="10261632at2759"/>
<dbReference type="GO" id="GO:0005829">
    <property type="term" value="C:cytosol"/>
    <property type="evidence" value="ECO:0007669"/>
    <property type="project" value="GOC"/>
</dbReference>
<protein>
    <submittedName>
        <fullName evidence="4">Vacuolar protein sorting-associated protein 53-like protein</fullName>
    </submittedName>
</protein>
<accession>A0A1W0X176</accession>
<proteinExistence type="predicted"/>
<dbReference type="Pfam" id="PF04100">
    <property type="entry name" value="Vps53_N"/>
    <property type="match status" value="1"/>
</dbReference>
<dbReference type="InterPro" id="IPR007234">
    <property type="entry name" value="Vps53_N"/>
</dbReference>